<evidence type="ECO:0000313" key="4">
    <source>
        <dbReference type="Proteomes" id="UP000235034"/>
    </source>
</evidence>
<accession>A0A2N5J4N2</accession>
<organism evidence="3 4">
    <name type="scientific">Bifidobacterium parmae</name>
    <dbReference type="NCBI Taxonomy" id="361854"/>
    <lineage>
        <taxon>Bacteria</taxon>
        <taxon>Bacillati</taxon>
        <taxon>Actinomycetota</taxon>
        <taxon>Actinomycetes</taxon>
        <taxon>Bifidobacteriales</taxon>
        <taxon>Bifidobacteriaceae</taxon>
        <taxon>Bifidobacterium</taxon>
    </lineage>
</organism>
<comment type="caution">
    <text evidence="3">The sequence shown here is derived from an EMBL/GenBank/DDBJ whole genome shotgun (WGS) entry which is preliminary data.</text>
</comment>
<feature type="domain" description="AAA" evidence="1">
    <location>
        <begin position="24"/>
        <end position="143"/>
    </location>
</feature>
<dbReference type="Proteomes" id="UP000235034">
    <property type="component" value="Unassembled WGS sequence"/>
</dbReference>
<dbReference type="SUPFAM" id="SSF52540">
    <property type="entry name" value="P-loop containing nucleoside triphosphate hydrolases"/>
    <property type="match status" value="1"/>
</dbReference>
<dbReference type="PANTHER" id="PTHR43566:SF2">
    <property type="entry name" value="DUF4143 DOMAIN-CONTAINING PROTEIN"/>
    <property type="match status" value="1"/>
</dbReference>
<protein>
    <submittedName>
        <fullName evidence="3">ATPase AAA</fullName>
    </submittedName>
</protein>
<dbReference type="InterPro" id="IPR027417">
    <property type="entry name" value="P-loop_NTPase"/>
</dbReference>
<dbReference type="EMBL" id="NMWT01000008">
    <property type="protein sequence ID" value="PLS29168.1"/>
    <property type="molecule type" value="Genomic_DNA"/>
</dbReference>
<feature type="domain" description="DUF4143" evidence="2">
    <location>
        <begin position="224"/>
        <end position="370"/>
    </location>
</feature>
<dbReference type="AlphaFoldDB" id="A0A2N5J4N2"/>
<evidence type="ECO:0000259" key="2">
    <source>
        <dbReference type="Pfam" id="PF13635"/>
    </source>
</evidence>
<dbReference type="PANTHER" id="PTHR43566">
    <property type="entry name" value="CONSERVED PROTEIN"/>
    <property type="match status" value="1"/>
</dbReference>
<evidence type="ECO:0000313" key="3">
    <source>
        <dbReference type="EMBL" id="PLS29168.1"/>
    </source>
</evidence>
<sequence length="431" mass="48126">MCNHCHMAAYIPRPIADAILHSRRKVVILEGARAVGKTMTAKHELTEHGFSYVTLADDSTYELARTDLHGWLGQLTLPVIIDEAQRIKGLPLAVKEMADSLEATGIQFLLTGSAIINRGGLDGQDPLARRAQRFTMNPLTEREKLGIERSLVDDLWESEPDTDYDEAITRPALYELMAAGGFPEYSSQYAEYAEWERESLIADDIATVLGDTILPGEKLDVAIAKNILEKLLCTPGGILNASATGDALALDRRTVERYIGIFMRRFLIRALPNLRTAPNRQTFTRAKLHPVDTSLSVQTLLAKGKDPTTDPVAYGETLESFVVNQIVPAIQWSQTHPDCFYWREPGSHPKEVDLVLERRNRLVGIEVKSSSKVDRNDFKGLAELTKDARFHRGYLVYTGSRVMRWPDDLWALPVTALWRAEAFKPTGISAA</sequence>
<dbReference type="Pfam" id="PF13635">
    <property type="entry name" value="DUF4143"/>
    <property type="match status" value="1"/>
</dbReference>
<proteinExistence type="predicted"/>
<dbReference type="SUPFAM" id="SSF52980">
    <property type="entry name" value="Restriction endonuclease-like"/>
    <property type="match status" value="1"/>
</dbReference>
<name>A0A2N5J4N2_9BIFI</name>
<evidence type="ECO:0000259" key="1">
    <source>
        <dbReference type="Pfam" id="PF13173"/>
    </source>
</evidence>
<gene>
    <name evidence="3" type="ORF">Uis4E_0746</name>
</gene>
<dbReference type="InterPro" id="IPR011335">
    <property type="entry name" value="Restrct_endonuc-II-like"/>
</dbReference>
<dbReference type="InterPro" id="IPR041682">
    <property type="entry name" value="AAA_14"/>
</dbReference>
<dbReference type="Pfam" id="PF13173">
    <property type="entry name" value="AAA_14"/>
    <property type="match status" value="1"/>
</dbReference>
<reference evidence="3 4" key="1">
    <citation type="submission" date="2017-07" db="EMBL/GenBank/DDBJ databases">
        <title>Bifidobacterium novel species.</title>
        <authorList>
            <person name="Lugli G.A."/>
            <person name="Milani C."/>
            <person name="Duranti S."/>
            <person name="Mangifesta M."/>
        </authorList>
    </citation>
    <scope>NUCLEOTIDE SEQUENCE [LARGE SCALE GENOMIC DNA]</scope>
    <source>
        <strain evidence="3 4">77</strain>
    </source>
</reference>
<dbReference type="InterPro" id="IPR025420">
    <property type="entry name" value="DUF4143"/>
</dbReference>
<keyword evidence="4" id="KW-1185">Reference proteome</keyword>